<dbReference type="eggNOG" id="KOG4478">
    <property type="taxonomic scope" value="Eukaryota"/>
</dbReference>
<dbReference type="EMBL" id="AYCK01019234">
    <property type="status" value="NOT_ANNOTATED_CDS"/>
    <property type="molecule type" value="Genomic_DNA"/>
</dbReference>
<dbReference type="Ensembl" id="ENSPFOT00000023797.1">
    <property type="protein sequence ID" value="ENSPFOP00000022414.1"/>
    <property type="gene ID" value="ENSPFOG00000013748.2"/>
</dbReference>
<reference evidence="2" key="2">
    <citation type="submission" date="2025-08" db="UniProtKB">
        <authorList>
            <consortium name="Ensembl"/>
        </authorList>
    </citation>
    <scope>IDENTIFICATION</scope>
</reference>
<evidence type="ECO:0000313" key="3">
    <source>
        <dbReference type="Proteomes" id="UP000028760"/>
    </source>
</evidence>
<dbReference type="InterPro" id="IPR045325">
    <property type="entry name" value="TMEM70/TMEM186/TMEM223"/>
</dbReference>
<organism evidence="2 3">
    <name type="scientific">Poecilia formosa</name>
    <name type="common">Amazon molly</name>
    <name type="synonym">Limia formosa</name>
    <dbReference type="NCBI Taxonomy" id="48698"/>
    <lineage>
        <taxon>Eukaryota</taxon>
        <taxon>Metazoa</taxon>
        <taxon>Chordata</taxon>
        <taxon>Craniata</taxon>
        <taxon>Vertebrata</taxon>
        <taxon>Euteleostomi</taxon>
        <taxon>Actinopterygii</taxon>
        <taxon>Neopterygii</taxon>
        <taxon>Teleostei</taxon>
        <taxon>Neoteleostei</taxon>
        <taxon>Acanthomorphata</taxon>
        <taxon>Ovalentaria</taxon>
        <taxon>Atherinomorphae</taxon>
        <taxon>Cyprinodontiformes</taxon>
        <taxon>Poeciliidae</taxon>
        <taxon>Poeciliinae</taxon>
        <taxon>Poecilia</taxon>
    </lineage>
</organism>
<sequence length="567" mass="64258">MLPEATRYLKATVSLFSPNVFLNASKLSAHGAPSSLQTRRNLRVSHCFAARVPPQKKPREKVEIPGLEMVTYGDRMHYVPGLAKPVYPPWEMSFKDPRYYRSPPAQEMALYKDKPCYVFNQRTSILEGVRQAAWLTKTHVRPGLLPHLVSLAAKPENQLPDQDERVQNAIKHSRFWDTMEPRLRKEKYSNTLLLNLLHLCATLQPTHPAVGRRILAENYSLAATWKRGEDLFQIRGRNGLLHCSMDPLPRICGEQEVLETSDQVLESFYPVSPTIDLQQVSVYKEEMNCTGFRGEYPYPHAHTLYFLETSDPNCQLRPEQFRAKMIMFTFGNALARAHKLYGTQPQSLLERPITVQAVGTNGRIFQFLVFQLNTTDLSGDDGIKNQVHSTCQGSQSLSTTSYTEDGSLVYTGSLGTAIRGVKIFSYSTSGASLILMPQILLKTGLGMGNIALEVISCGIIGFFTFLTPIILHFITKGYVIRLYHDPDRDTYTAITYSVFLTEKRCVFHQSQVRIPAVSKMFANFYAGHMGLFVNPDLFPIPQDYNHLMGYDKPFSFTKEDMDKPDKT</sequence>
<keyword evidence="1" id="KW-0812">Transmembrane</keyword>
<evidence type="ECO:0000256" key="1">
    <source>
        <dbReference type="SAM" id="Phobius"/>
    </source>
</evidence>
<feature type="transmembrane region" description="Helical" evidence="1">
    <location>
        <begin position="450"/>
        <end position="474"/>
    </location>
</feature>
<dbReference type="Proteomes" id="UP000028760">
    <property type="component" value="Unassembled WGS sequence"/>
</dbReference>
<dbReference type="STRING" id="48698.ENSPFOP00000022414"/>
<reference evidence="3" key="1">
    <citation type="submission" date="2013-10" db="EMBL/GenBank/DDBJ databases">
        <authorList>
            <person name="Schartl M."/>
            <person name="Warren W."/>
        </authorList>
    </citation>
    <scope>NUCLEOTIDE SEQUENCE [LARGE SCALE GENOMIC DNA]</scope>
    <source>
        <strain evidence="3">female</strain>
    </source>
</reference>
<dbReference type="InterPro" id="IPR052482">
    <property type="entry name" value="mtLSU_mL37"/>
</dbReference>
<dbReference type="AlphaFoldDB" id="A0A096LTC3"/>
<protein>
    <submittedName>
        <fullName evidence="2">Mitochondrial ribosomal protein L37</fullName>
    </submittedName>
</protein>
<keyword evidence="1" id="KW-1133">Transmembrane helix</keyword>
<dbReference type="GO" id="GO:0003735">
    <property type="term" value="F:structural constituent of ribosome"/>
    <property type="evidence" value="ECO:0007669"/>
    <property type="project" value="InterPro"/>
</dbReference>
<dbReference type="GO" id="GO:0005739">
    <property type="term" value="C:mitochondrion"/>
    <property type="evidence" value="ECO:0007669"/>
    <property type="project" value="UniProtKB-SubCell"/>
</dbReference>
<reference evidence="2" key="3">
    <citation type="submission" date="2025-09" db="UniProtKB">
        <authorList>
            <consortium name="Ensembl"/>
        </authorList>
    </citation>
    <scope>IDENTIFICATION</scope>
</reference>
<dbReference type="GeneTree" id="ENSGT00390000000867"/>
<keyword evidence="1" id="KW-0472">Membrane</keyword>
<dbReference type="GO" id="GO:1990904">
    <property type="term" value="C:ribonucleoprotein complex"/>
    <property type="evidence" value="ECO:0007669"/>
    <property type="project" value="UniProtKB-KW"/>
</dbReference>
<evidence type="ECO:0000313" key="2">
    <source>
        <dbReference type="Ensembl" id="ENSPFOP00000022414.1"/>
    </source>
</evidence>
<keyword evidence="3" id="KW-1185">Reference proteome</keyword>
<name>A0A096LTC3_POEFO</name>
<dbReference type="Pfam" id="PF06979">
    <property type="entry name" value="TMEM70"/>
    <property type="match status" value="1"/>
</dbReference>
<proteinExistence type="predicted"/>
<dbReference type="GO" id="GO:0006412">
    <property type="term" value="P:translation"/>
    <property type="evidence" value="ECO:0007669"/>
    <property type="project" value="InterPro"/>
</dbReference>
<dbReference type="PANTHER" id="PTHR15889:SF2">
    <property type="entry name" value="LARGE RIBOSOMAL SUBUNIT PROTEIN ML37"/>
    <property type="match status" value="1"/>
</dbReference>
<dbReference type="GO" id="GO:0005840">
    <property type="term" value="C:ribosome"/>
    <property type="evidence" value="ECO:0007669"/>
    <property type="project" value="UniProtKB-KW"/>
</dbReference>
<dbReference type="PANTHER" id="PTHR15889">
    <property type="entry name" value="MITOCHONDRIAL RIBOSOMAL PROTEIN L37"/>
    <property type="match status" value="1"/>
</dbReference>
<accession>A0A096LTC3</accession>